<dbReference type="OrthoDB" id="9815202at2"/>
<dbReference type="SMART" id="SM00387">
    <property type="entry name" value="HATPase_c"/>
    <property type="match status" value="1"/>
</dbReference>
<evidence type="ECO:0000256" key="1">
    <source>
        <dbReference type="ARBA" id="ARBA00000085"/>
    </source>
</evidence>
<comment type="catalytic activity">
    <reaction evidence="1">
        <text>ATP + protein L-histidine = ADP + protein N-phospho-L-histidine.</text>
        <dbReference type="EC" id="2.7.13.3"/>
    </reaction>
</comment>
<dbReference type="InterPro" id="IPR036890">
    <property type="entry name" value="HATPase_C_sf"/>
</dbReference>
<evidence type="ECO:0000256" key="2">
    <source>
        <dbReference type="ARBA" id="ARBA00012438"/>
    </source>
</evidence>
<dbReference type="GO" id="GO:0007234">
    <property type="term" value="P:osmosensory signaling via phosphorelay pathway"/>
    <property type="evidence" value="ECO:0007669"/>
    <property type="project" value="TreeGrafter"/>
</dbReference>
<evidence type="ECO:0000259" key="5">
    <source>
        <dbReference type="PROSITE" id="PS50109"/>
    </source>
</evidence>
<dbReference type="EC" id="2.7.13.3" evidence="2"/>
<dbReference type="GO" id="GO:0000156">
    <property type="term" value="F:phosphorelay response regulator activity"/>
    <property type="evidence" value="ECO:0007669"/>
    <property type="project" value="TreeGrafter"/>
</dbReference>
<name>M1PTP5_DESSD</name>
<evidence type="ECO:0000256" key="3">
    <source>
        <dbReference type="ARBA" id="ARBA00022679"/>
    </source>
</evidence>
<feature type="domain" description="Histidine kinase" evidence="5">
    <location>
        <begin position="225"/>
        <end position="458"/>
    </location>
</feature>
<keyword evidence="4 6" id="KW-0418">Kinase</keyword>
<dbReference type="GO" id="GO:0030295">
    <property type="term" value="F:protein kinase activator activity"/>
    <property type="evidence" value="ECO:0007669"/>
    <property type="project" value="TreeGrafter"/>
</dbReference>
<dbReference type="InterPro" id="IPR003594">
    <property type="entry name" value="HATPase_dom"/>
</dbReference>
<dbReference type="KEGG" id="dsf:UWK_03199"/>
<dbReference type="AlphaFoldDB" id="M1PTP5"/>
<dbReference type="EMBL" id="CP003985">
    <property type="protein sequence ID" value="AGF79726.1"/>
    <property type="molecule type" value="Genomic_DNA"/>
</dbReference>
<dbReference type="PANTHER" id="PTHR42878:SF14">
    <property type="entry name" value="OSMOLARITY TWO-COMPONENT SYSTEM PROTEIN SSK1"/>
    <property type="match status" value="1"/>
</dbReference>
<reference evidence="7" key="1">
    <citation type="journal article" date="2013" name="Stand. Genomic Sci.">
        <title>Complete genome sequence of Desulfocapsa sulfexigens, a marine deltaproteobacterium specialized in disproportionating inorganic sulfur compounds.</title>
        <authorList>
            <person name="Finster K.W."/>
            <person name="Kjeldsen K.U."/>
            <person name="Kube M."/>
            <person name="Reinhardt R."/>
            <person name="Mussmann M."/>
            <person name="Amann R."/>
            <person name="Schreiber L."/>
        </authorList>
    </citation>
    <scope>NUCLEOTIDE SEQUENCE [LARGE SCALE GENOMIC DNA]</scope>
    <source>
        <strain evidence="7">DSM 10523 / SB164P1</strain>
    </source>
</reference>
<accession>M1PTP5</accession>
<gene>
    <name evidence="6" type="ordered locus">UWK_03199</name>
</gene>
<evidence type="ECO:0000313" key="7">
    <source>
        <dbReference type="Proteomes" id="UP000011721"/>
    </source>
</evidence>
<dbReference type="PANTHER" id="PTHR42878">
    <property type="entry name" value="TWO-COMPONENT HISTIDINE KINASE"/>
    <property type="match status" value="1"/>
</dbReference>
<keyword evidence="7" id="KW-1185">Reference proteome</keyword>
<protein>
    <recommendedName>
        <fullName evidence="2">histidine kinase</fullName>
        <ecNumber evidence="2">2.7.13.3</ecNumber>
    </recommendedName>
</protein>
<organism evidence="6 7">
    <name type="scientific">Desulfocapsa sulfexigens (strain DSM 10523 / SB164P1)</name>
    <dbReference type="NCBI Taxonomy" id="1167006"/>
    <lineage>
        <taxon>Bacteria</taxon>
        <taxon>Pseudomonadati</taxon>
        <taxon>Thermodesulfobacteriota</taxon>
        <taxon>Desulfobulbia</taxon>
        <taxon>Desulfobulbales</taxon>
        <taxon>Desulfocapsaceae</taxon>
        <taxon>Desulfocapsa</taxon>
    </lineage>
</organism>
<evidence type="ECO:0000256" key="4">
    <source>
        <dbReference type="ARBA" id="ARBA00022777"/>
    </source>
</evidence>
<dbReference type="Pfam" id="PF02518">
    <property type="entry name" value="HATPase_c"/>
    <property type="match status" value="1"/>
</dbReference>
<dbReference type="InterPro" id="IPR005467">
    <property type="entry name" value="His_kinase_dom"/>
</dbReference>
<dbReference type="Gene3D" id="3.30.565.10">
    <property type="entry name" value="Histidine kinase-like ATPase, C-terminal domain"/>
    <property type="match status" value="1"/>
</dbReference>
<dbReference type="SUPFAM" id="SSF55874">
    <property type="entry name" value="ATPase domain of HSP90 chaperone/DNA topoisomerase II/histidine kinase"/>
    <property type="match status" value="1"/>
</dbReference>
<dbReference type="RefSeq" id="WP_015405410.1">
    <property type="nucleotide sequence ID" value="NC_020304.1"/>
</dbReference>
<dbReference type="PROSITE" id="PS50109">
    <property type="entry name" value="HIS_KIN"/>
    <property type="match status" value="1"/>
</dbReference>
<dbReference type="eggNOG" id="COG2205">
    <property type="taxonomic scope" value="Bacteria"/>
</dbReference>
<evidence type="ECO:0000313" key="6">
    <source>
        <dbReference type="EMBL" id="AGF79726.1"/>
    </source>
</evidence>
<dbReference type="HOGENOM" id="CLU_590158_0_0_7"/>
<keyword evidence="3" id="KW-0808">Transferase</keyword>
<sequence length="469" mass="53292">MTKENNSDYFARVITEKTATYNSSPLTSFHDHLLKIFFDLAQQYDGLDSFYQICVAIPQALHPQIAVSLAVLTHSKNGFQLACAGKSPIHIPEHIISHLPLVAKESSYTEEDVLLLPVISRPLISPTNGTAPDKLMKNTMENETHPCLGFLFITHFELLTSIDRLFLEKLVTRIGYNLQRRLLQASHLQHINFLKQLGRDIGHNVISPNMHFKNLFRQLEKKINLINHEVNVNIDFVNKPSLRILKRCNEIRADLISTHEELLEHYNRTSLYLETLLRQEHFNRGEFILKARRCNIETEIIIPELEIYRRRFENLGITIDHPHNMRDRRFYLKGDQGLLSQVFDNLFSNAVKYTATSTDNHGSPRKAVAYGCQDINNFPKKGKKGVKFNIFSTGEHLNDDERLTIFNDGVRGGNVGYNPGSGHGLAFVKNVVEIHGGDVGYEAVSGGNNFYFILPLTEEEPAAGDSSNT</sequence>
<dbReference type="GO" id="GO:0004673">
    <property type="term" value="F:protein histidine kinase activity"/>
    <property type="evidence" value="ECO:0007669"/>
    <property type="project" value="UniProtKB-EC"/>
</dbReference>
<dbReference type="Proteomes" id="UP000011721">
    <property type="component" value="Chromosome"/>
</dbReference>
<dbReference type="InterPro" id="IPR050351">
    <property type="entry name" value="BphY/WalK/GraS-like"/>
</dbReference>
<proteinExistence type="predicted"/>
<dbReference type="STRING" id="1167006.UWK_03199"/>